<dbReference type="InterPro" id="IPR003439">
    <property type="entry name" value="ABC_transporter-like_ATP-bd"/>
</dbReference>
<dbReference type="SMART" id="SM00382">
    <property type="entry name" value="AAA"/>
    <property type="match status" value="1"/>
</dbReference>
<dbReference type="Gene3D" id="3.40.50.300">
    <property type="entry name" value="P-loop containing nucleotide triphosphate hydrolases"/>
    <property type="match status" value="1"/>
</dbReference>
<dbReference type="InterPro" id="IPR027417">
    <property type="entry name" value="P-loop_NTPase"/>
</dbReference>
<dbReference type="PROSITE" id="PS00211">
    <property type="entry name" value="ABC_TRANSPORTER_1"/>
    <property type="match status" value="1"/>
</dbReference>
<dbReference type="SUPFAM" id="SSF52540">
    <property type="entry name" value="P-loop containing nucleoside triphosphate hydrolases"/>
    <property type="match status" value="1"/>
</dbReference>
<keyword evidence="1" id="KW-0813">Transport</keyword>
<dbReference type="AlphaFoldDB" id="A0AAJ1AHT2"/>
<name>A0AAJ1AHT2_9BACT</name>
<reference evidence="5 6" key="1">
    <citation type="journal article" date="2021" name="bioRxiv">
        <title>Unraveling nitrogen, sulfur and carbon metabolic pathways and microbial community transcriptional responses to substrate deprivation and toxicity stresses in a bioreactor mimicking anoxic brackish coastal sediment conditions.</title>
        <authorList>
            <person name="Martins P.D."/>
            <person name="Echeveste M.J."/>
            <person name="Arshad A."/>
            <person name="Kurth J."/>
            <person name="Ouboter H."/>
            <person name="Jetten M.S.M."/>
            <person name="Welte C.U."/>
        </authorList>
    </citation>
    <scope>NUCLEOTIDE SEQUENCE [LARGE SCALE GENOMIC DNA]</scope>
    <source>
        <strain evidence="5">MAG_38</strain>
    </source>
</reference>
<dbReference type="PROSITE" id="PS50893">
    <property type="entry name" value="ABC_TRANSPORTER_2"/>
    <property type="match status" value="1"/>
</dbReference>
<evidence type="ECO:0000313" key="5">
    <source>
        <dbReference type="EMBL" id="MBZ0158935.1"/>
    </source>
</evidence>
<dbReference type="PANTHER" id="PTHR42788:SF13">
    <property type="entry name" value="ALIPHATIC SULFONATES IMPORT ATP-BINDING PROTEIN SSUB"/>
    <property type="match status" value="1"/>
</dbReference>
<dbReference type="GO" id="GO:0016887">
    <property type="term" value="F:ATP hydrolysis activity"/>
    <property type="evidence" value="ECO:0007669"/>
    <property type="project" value="InterPro"/>
</dbReference>
<keyword evidence="2" id="KW-0547">Nucleotide-binding</keyword>
<dbReference type="Pfam" id="PF00005">
    <property type="entry name" value="ABC_tran"/>
    <property type="match status" value="1"/>
</dbReference>
<evidence type="ECO:0000256" key="2">
    <source>
        <dbReference type="ARBA" id="ARBA00022741"/>
    </source>
</evidence>
<protein>
    <submittedName>
        <fullName evidence="5">ABC transporter ATP-binding protein</fullName>
    </submittedName>
</protein>
<proteinExistence type="predicted"/>
<dbReference type="GO" id="GO:0005524">
    <property type="term" value="F:ATP binding"/>
    <property type="evidence" value="ECO:0007669"/>
    <property type="project" value="UniProtKB-KW"/>
</dbReference>
<dbReference type="InterPro" id="IPR050166">
    <property type="entry name" value="ABC_transporter_ATP-bind"/>
</dbReference>
<evidence type="ECO:0000313" key="6">
    <source>
        <dbReference type="Proteomes" id="UP001197609"/>
    </source>
</evidence>
<accession>A0AAJ1AHT2</accession>
<evidence type="ECO:0000259" key="4">
    <source>
        <dbReference type="PROSITE" id="PS50893"/>
    </source>
</evidence>
<keyword evidence="3 5" id="KW-0067">ATP-binding</keyword>
<evidence type="ECO:0000256" key="1">
    <source>
        <dbReference type="ARBA" id="ARBA00022448"/>
    </source>
</evidence>
<dbReference type="InterPro" id="IPR003593">
    <property type="entry name" value="AAA+_ATPase"/>
</dbReference>
<sequence>MFIGLDDFVPQQPSKAEAQLKEQAQPIHDVAVALSNLQFAYPGRPQLLEIGDMEVQSGSTVSILGPSGCGKTTLLFLVAGFLTPRAGKVSLFGKTPNEVRGAGYLGIVFQNPTLLPWRTVVANIGLPFQLRQLPIDTDAVIDALSLVGLENWADAYPDELSGGMQSRVALARALATRPRLLLLDEAFGNLDEFHRLKLNLALSEIQRALKMTVLFVTHNVHDAVLISDRILVLQPPNSDGGPTMIYEDIRIDFANKTVDSISTTAFQALYQRLLSKFRAGVL</sequence>
<gene>
    <name evidence="5" type="ORF">K8G79_02100</name>
</gene>
<organism evidence="5 6">
    <name type="scientific">Candidatus Methylomirabilis tolerans</name>
    <dbReference type="NCBI Taxonomy" id="3123416"/>
    <lineage>
        <taxon>Bacteria</taxon>
        <taxon>Candidatus Methylomirabilota</taxon>
        <taxon>Candidatus Methylomirabilia</taxon>
        <taxon>Candidatus Methylomirabilales</taxon>
        <taxon>Candidatus Methylomirabilaceae</taxon>
        <taxon>Candidatus Methylomirabilis</taxon>
    </lineage>
</organism>
<dbReference type="InterPro" id="IPR017871">
    <property type="entry name" value="ABC_transporter-like_CS"/>
</dbReference>
<feature type="domain" description="ABC transporter" evidence="4">
    <location>
        <begin position="32"/>
        <end position="258"/>
    </location>
</feature>
<comment type="caution">
    <text evidence="5">The sequence shown here is derived from an EMBL/GenBank/DDBJ whole genome shotgun (WGS) entry which is preliminary data.</text>
</comment>
<evidence type="ECO:0000256" key="3">
    <source>
        <dbReference type="ARBA" id="ARBA00022840"/>
    </source>
</evidence>
<dbReference type="Proteomes" id="UP001197609">
    <property type="component" value="Unassembled WGS sequence"/>
</dbReference>
<dbReference type="PANTHER" id="PTHR42788">
    <property type="entry name" value="TAURINE IMPORT ATP-BINDING PROTEIN-RELATED"/>
    <property type="match status" value="1"/>
</dbReference>
<dbReference type="EMBL" id="JAIOIU010000029">
    <property type="protein sequence ID" value="MBZ0158935.1"/>
    <property type="molecule type" value="Genomic_DNA"/>
</dbReference>